<keyword evidence="4" id="KW-0597">Phosphoprotein</keyword>
<evidence type="ECO:0000256" key="3">
    <source>
        <dbReference type="ARBA" id="ARBA00022499"/>
    </source>
</evidence>
<proteinExistence type="evidence at transcript level"/>
<comment type="similarity">
    <text evidence="2">Belongs to the ORC6 family.</text>
</comment>
<evidence type="ECO:0000256" key="7">
    <source>
        <dbReference type="ARBA" id="ARBA00023125"/>
    </source>
</evidence>
<keyword evidence="8" id="KW-0539">Nucleus</keyword>
<evidence type="ECO:0000259" key="13">
    <source>
        <dbReference type="Pfam" id="PF21913"/>
    </source>
</evidence>
<evidence type="ECO:0000256" key="1">
    <source>
        <dbReference type="ARBA" id="ARBA00004123"/>
    </source>
</evidence>
<dbReference type="Pfam" id="PF05460">
    <property type="entry name" value="ORC6"/>
    <property type="match status" value="1"/>
</dbReference>
<feature type="region of interest" description="Disordered" evidence="11">
    <location>
        <begin position="211"/>
        <end position="231"/>
    </location>
</feature>
<keyword evidence="5" id="KW-0235">DNA replication</keyword>
<dbReference type="GO" id="GO:0006270">
    <property type="term" value="P:DNA replication initiation"/>
    <property type="evidence" value="ECO:0007669"/>
    <property type="project" value="TreeGrafter"/>
</dbReference>
<sequence>MEVQVVGRLAPKLGIASRTVTRKAEEYLRLSEVKCTGFSTHITATSYAVMCLDLAASSLKHPIDKEFVVKLSGLNKKVYQSHLKALESMLGLDSQLGIRDLAVLHGCMEAVEATVNILQRYEASLSEAQQGDLDFSKPLFTTAALFTACKCMKIKVDKSKLMVTSGVKKIIFDRLCSQMEKFGQLSCKESDGQSNPNKRQRSLLEELEKKEEINAMEPKQENAESNAAKKEDYKEWKRRILENAAKKMDS</sequence>
<evidence type="ECO:0000259" key="12">
    <source>
        <dbReference type="Pfam" id="PF05460"/>
    </source>
</evidence>
<evidence type="ECO:0000313" key="14">
    <source>
        <dbReference type="EMBL" id="AFP04949.1"/>
    </source>
</evidence>
<evidence type="ECO:0000256" key="4">
    <source>
        <dbReference type="ARBA" id="ARBA00022553"/>
    </source>
</evidence>
<dbReference type="CDD" id="cd11583">
    <property type="entry name" value="Orc6_mid"/>
    <property type="match status" value="1"/>
</dbReference>
<feature type="domain" description="ORC6 second cyclin-like" evidence="13">
    <location>
        <begin position="96"/>
        <end position="182"/>
    </location>
</feature>
<evidence type="ECO:0000256" key="10">
    <source>
        <dbReference type="ARBA" id="ARBA00069654"/>
    </source>
</evidence>
<dbReference type="InterPro" id="IPR054113">
    <property type="entry name" value="ORC6_cyclin-like_2nd"/>
</dbReference>
<evidence type="ECO:0000256" key="9">
    <source>
        <dbReference type="ARBA" id="ARBA00062917"/>
    </source>
</evidence>
<keyword evidence="3" id="KW-1017">Isopeptide bond</keyword>
<name>V9L207_CALMI</name>
<dbReference type="CDD" id="cd16075">
    <property type="entry name" value="ORC6_CTD"/>
    <property type="match status" value="1"/>
</dbReference>
<dbReference type="GO" id="GO:0005664">
    <property type="term" value="C:nuclear origin of replication recognition complex"/>
    <property type="evidence" value="ECO:0007669"/>
    <property type="project" value="InterPro"/>
</dbReference>
<dbReference type="InterPro" id="IPR008721">
    <property type="entry name" value="ORC6_cyclin_first"/>
</dbReference>
<dbReference type="GO" id="GO:0003677">
    <property type="term" value="F:DNA binding"/>
    <property type="evidence" value="ECO:0007669"/>
    <property type="project" value="UniProtKB-KW"/>
</dbReference>
<dbReference type="EMBL" id="JW872431">
    <property type="protein sequence ID" value="AFP04949.1"/>
    <property type="molecule type" value="mRNA"/>
</dbReference>
<keyword evidence="6" id="KW-0832">Ubl conjugation</keyword>
<evidence type="ECO:0000256" key="6">
    <source>
        <dbReference type="ARBA" id="ARBA00022843"/>
    </source>
</evidence>
<organism evidence="14">
    <name type="scientific">Callorhinchus milii</name>
    <name type="common">Ghost shark</name>
    <dbReference type="NCBI Taxonomy" id="7868"/>
    <lineage>
        <taxon>Eukaryota</taxon>
        <taxon>Metazoa</taxon>
        <taxon>Chordata</taxon>
        <taxon>Craniata</taxon>
        <taxon>Vertebrata</taxon>
        <taxon>Chondrichthyes</taxon>
        <taxon>Holocephali</taxon>
        <taxon>Chimaeriformes</taxon>
        <taxon>Callorhinchidae</taxon>
        <taxon>Callorhinchus</taxon>
    </lineage>
</organism>
<feature type="domain" description="ORC6 first cyclin-like" evidence="12">
    <location>
        <begin position="8"/>
        <end position="92"/>
    </location>
</feature>
<protein>
    <recommendedName>
        <fullName evidence="10">Origin recognition complex subunit 6</fullName>
    </recommendedName>
</protein>
<dbReference type="Pfam" id="PF21913">
    <property type="entry name" value="ORC6_2nd"/>
    <property type="match status" value="1"/>
</dbReference>
<evidence type="ECO:0000256" key="8">
    <source>
        <dbReference type="ARBA" id="ARBA00023242"/>
    </source>
</evidence>
<accession>V9L207</accession>
<comment type="subcellular location">
    <subcellularLocation>
        <location evidence="1">Nucleus</location>
    </subcellularLocation>
</comment>
<comment type="subunit">
    <text evidence="9">Component of ORC, a complex composed of at least 6 subunits: ORC1, ORC2, ORC3, ORC4, ORC5 and ORC6. ORC is regulated in a cell-cycle dependent manner. It is sequentially assembled at the exit from anaphase of mitosis and disassembled as cells enter S phase. Interacts with DBF4.</text>
</comment>
<keyword evidence="7" id="KW-0238">DNA-binding</keyword>
<evidence type="ECO:0000256" key="5">
    <source>
        <dbReference type="ARBA" id="ARBA00022705"/>
    </source>
</evidence>
<dbReference type="FunFam" id="1.10.472.10:FF:000054">
    <property type="entry name" value="origin recognition complex subunit 6"/>
    <property type="match status" value="1"/>
</dbReference>
<evidence type="ECO:0000256" key="2">
    <source>
        <dbReference type="ARBA" id="ARBA00010840"/>
    </source>
</evidence>
<reference evidence="14" key="1">
    <citation type="journal article" date="2014" name="Nature">
        <title>Elephant shark genome provides unique insights into gnathostome evolution.</title>
        <authorList>
            <consortium name="International Elephant Shark Genome Sequencing Consortium"/>
            <person name="Venkatesh B."/>
            <person name="Lee A.P."/>
            <person name="Ravi V."/>
            <person name="Maurya A.K."/>
            <person name="Lian M.M."/>
            <person name="Swann J.B."/>
            <person name="Ohta Y."/>
            <person name="Flajnik M.F."/>
            <person name="Sutoh Y."/>
            <person name="Kasahara M."/>
            <person name="Hoon S."/>
            <person name="Gangu V."/>
            <person name="Roy S.W."/>
            <person name="Irimia M."/>
            <person name="Korzh V."/>
            <person name="Kondrychyn I."/>
            <person name="Lim Z.W."/>
            <person name="Tay B.H."/>
            <person name="Tohari S."/>
            <person name="Kong K.W."/>
            <person name="Ho S."/>
            <person name="Lorente-Galdos B."/>
            <person name="Quilez J."/>
            <person name="Marques-Bonet T."/>
            <person name="Raney B.J."/>
            <person name="Ingham P.W."/>
            <person name="Tay A."/>
            <person name="Hillier L.W."/>
            <person name="Minx P."/>
            <person name="Boehm T."/>
            <person name="Wilson R.K."/>
            <person name="Brenner S."/>
            <person name="Warren W.C."/>
        </authorList>
    </citation>
    <scope>NUCLEOTIDE SEQUENCE</scope>
    <source>
        <tissue evidence="14">Spleen</tissue>
    </source>
</reference>
<evidence type="ECO:0000256" key="11">
    <source>
        <dbReference type="SAM" id="MobiDB-lite"/>
    </source>
</evidence>
<dbReference type="Gene3D" id="1.10.472.10">
    <property type="entry name" value="Cyclin-like"/>
    <property type="match status" value="1"/>
</dbReference>
<dbReference type="PANTHER" id="PTHR13394:SF0">
    <property type="entry name" value="ORIGIN RECOGNITION COMPLEX SUBUNIT 6"/>
    <property type="match status" value="1"/>
</dbReference>
<dbReference type="PANTHER" id="PTHR13394">
    <property type="entry name" value="ORIGIN RECOGNITION COMPLEX SUBUNIT 6"/>
    <property type="match status" value="1"/>
</dbReference>
<dbReference type="AlphaFoldDB" id="V9L207"/>
<dbReference type="InterPro" id="IPR020529">
    <property type="entry name" value="ORC6_met/pln"/>
</dbReference>